<dbReference type="AlphaFoldDB" id="A0AAE3IHF3"/>
<comment type="caution">
    <text evidence="3">The sequence shown here is derived from an EMBL/GenBank/DDBJ whole genome shotgun (WGS) entry which is preliminary data.</text>
</comment>
<evidence type="ECO:0000313" key="3">
    <source>
        <dbReference type="EMBL" id="MCU6704417.1"/>
    </source>
</evidence>
<protein>
    <submittedName>
        <fullName evidence="3">Uncharacterized protein</fullName>
    </submittedName>
</protein>
<accession>A0AAE3IHF3</accession>
<feature type="coiled-coil region" evidence="1">
    <location>
        <begin position="42"/>
        <end position="69"/>
    </location>
</feature>
<sequence length="137" mass="15571">MSTVKEIATYCGSITTILALITIIVKPIRNRFVEWISKTSGKDNLNKKIDKLTALVERQVEQNQSMETELQKQSLALQATLRNSILAIYNSRMKENSISLYEKENLARLYESYSSIGGNSFVHNCVDELNKLPVKED</sequence>
<keyword evidence="2" id="KW-1133">Transmembrane helix</keyword>
<evidence type="ECO:0000256" key="1">
    <source>
        <dbReference type="SAM" id="Coils"/>
    </source>
</evidence>
<evidence type="ECO:0000313" key="4">
    <source>
        <dbReference type="Proteomes" id="UP001208131"/>
    </source>
</evidence>
<keyword evidence="4" id="KW-1185">Reference proteome</keyword>
<keyword evidence="2" id="KW-0472">Membrane</keyword>
<dbReference type="EMBL" id="JAOQJZ010000001">
    <property type="protein sequence ID" value="MCU6704417.1"/>
    <property type="molecule type" value="Genomic_DNA"/>
</dbReference>
<keyword evidence="2" id="KW-0812">Transmembrane</keyword>
<evidence type="ECO:0000256" key="2">
    <source>
        <dbReference type="SAM" id="Phobius"/>
    </source>
</evidence>
<dbReference type="Proteomes" id="UP001208131">
    <property type="component" value="Unassembled WGS sequence"/>
</dbReference>
<dbReference type="RefSeq" id="WP_195551125.1">
    <property type="nucleotide sequence ID" value="NZ_JAOQJZ010000001.1"/>
</dbReference>
<keyword evidence="1" id="KW-0175">Coiled coil</keyword>
<proteinExistence type="predicted"/>
<organism evidence="3 4">
    <name type="scientific">Hominimerdicola aceti</name>
    <dbReference type="NCBI Taxonomy" id="2981726"/>
    <lineage>
        <taxon>Bacteria</taxon>
        <taxon>Bacillati</taxon>
        <taxon>Bacillota</taxon>
        <taxon>Clostridia</taxon>
        <taxon>Eubacteriales</taxon>
        <taxon>Oscillospiraceae</taxon>
        <taxon>Hominimerdicola</taxon>
    </lineage>
</organism>
<feature type="transmembrane region" description="Helical" evidence="2">
    <location>
        <begin position="7"/>
        <end position="25"/>
    </location>
</feature>
<name>A0AAE3IHF3_9FIRM</name>
<gene>
    <name evidence="3" type="ORF">OCV57_00545</name>
</gene>
<reference evidence="3 4" key="1">
    <citation type="journal article" date="2021" name="ISME Commun">
        <title>Automated analysis of genomic sequences facilitates high-throughput and comprehensive description of bacteria.</title>
        <authorList>
            <person name="Hitch T.C.A."/>
        </authorList>
    </citation>
    <scope>NUCLEOTIDE SEQUENCE [LARGE SCALE GENOMIC DNA]</scope>
    <source>
        <strain evidence="3 4">Sanger_31</strain>
    </source>
</reference>